<evidence type="ECO:0000256" key="6">
    <source>
        <dbReference type="PROSITE-ProRule" id="PRU10141"/>
    </source>
</evidence>
<reference evidence="10 11" key="1">
    <citation type="submission" date="2016-07" db="EMBL/GenBank/DDBJ databases">
        <title>Pervasive Adenine N6-methylation of Active Genes in Fungi.</title>
        <authorList>
            <consortium name="DOE Joint Genome Institute"/>
            <person name="Mondo S.J."/>
            <person name="Dannebaum R.O."/>
            <person name="Kuo R.C."/>
            <person name="Labutti K."/>
            <person name="Haridas S."/>
            <person name="Kuo A."/>
            <person name="Salamov A."/>
            <person name="Ahrendt S.R."/>
            <person name="Lipzen A."/>
            <person name="Sullivan W."/>
            <person name="Andreopoulos W.B."/>
            <person name="Clum A."/>
            <person name="Lindquist E."/>
            <person name="Daum C."/>
            <person name="Ramamoorthy G.K."/>
            <person name="Gryganskyi A."/>
            <person name="Culley D."/>
            <person name="Magnuson J.K."/>
            <person name="James T.Y."/>
            <person name="O'Malley M.A."/>
            <person name="Stajich J.E."/>
            <person name="Spatafora J.W."/>
            <person name="Visel A."/>
            <person name="Grigoriev I.V."/>
        </authorList>
    </citation>
    <scope>NUCLEOTIDE SEQUENCE [LARGE SCALE GENOMIC DNA]</scope>
    <source>
        <strain evidence="10 11">NRRL 1336</strain>
    </source>
</reference>
<evidence type="ECO:0000256" key="3">
    <source>
        <dbReference type="ARBA" id="ARBA00022741"/>
    </source>
</evidence>
<dbReference type="GO" id="GO:0005524">
    <property type="term" value="F:ATP binding"/>
    <property type="evidence" value="ECO:0007669"/>
    <property type="project" value="UniProtKB-UniRule"/>
</dbReference>
<dbReference type="Pfam" id="PF00069">
    <property type="entry name" value="Pkinase"/>
    <property type="match status" value="1"/>
</dbReference>
<proteinExistence type="inferred from homology"/>
<dbReference type="SUPFAM" id="SSF56112">
    <property type="entry name" value="Protein kinase-like (PK-like)"/>
    <property type="match status" value="1"/>
</dbReference>
<protein>
    <submittedName>
        <fullName evidence="10">Kinase-like domain-containing protein</fullName>
    </submittedName>
</protein>
<evidence type="ECO:0000256" key="2">
    <source>
        <dbReference type="ARBA" id="ARBA00022679"/>
    </source>
</evidence>
<dbReference type="InterPro" id="IPR017441">
    <property type="entry name" value="Protein_kinase_ATP_BS"/>
</dbReference>
<organism evidence="10 11">
    <name type="scientific">Absidia repens</name>
    <dbReference type="NCBI Taxonomy" id="90262"/>
    <lineage>
        <taxon>Eukaryota</taxon>
        <taxon>Fungi</taxon>
        <taxon>Fungi incertae sedis</taxon>
        <taxon>Mucoromycota</taxon>
        <taxon>Mucoromycotina</taxon>
        <taxon>Mucoromycetes</taxon>
        <taxon>Mucorales</taxon>
        <taxon>Cunninghamellaceae</taxon>
        <taxon>Absidia</taxon>
    </lineage>
</organism>
<keyword evidence="11" id="KW-1185">Reference proteome</keyword>
<dbReference type="OrthoDB" id="541276at2759"/>
<accession>A0A1X2IIJ3</accession>
<dbReference type="EMBL" id="MCGE01000011">
    <property type="protein sequence ID" value="ORZ16416.1"/>
    <property type="molecule type" value="Genomic_DNA"/>
</dbReference>
<evidence type="ECO:0000256" key="7">
    <source>
        <dbReference type="RuleBase" id="RU000304"/>
    </source>
</evidence>
<dbReference type="InterPro" id="IPR008271">
    <property type="entry name" value="Ser/Thr_kinase_AS"/>
</dbReference>
<evidence type="ECO:0000256" key="5">
    <source>
        <dbReference type="ARBA" id="ARBA00022840"/>
    </source>
</evidence>
<evidence type="ECO:0000313" key="10">
    <source>
        <dbReference type="EMBL" id="ORZ16416.1"/>
    </source>
</evidence>
<dbReference type="GO" id="GO:0005634">
    <property type="term" value="C:nucleus"/>
    <property type="evidence" value="ECO:0007669"/>
    <property type="project" value="TreeGrafter"/>
</dbReference>
<dbReference type="Gene3D" id="1.10.510.10">
    <property type="entry name" value="Transferase(Phosphotransferase) domain 1"/>
    <property type="match status" value="1"/>
</dbReference>
<evidence type="ECO:0000256" key="4">
    <source>
        <dbReference type="ARBA" id="ARBA00022777"/>
    </source>
</evidence>
<gene>
    <name evidence="10" type="ORF">BCR42DRAFT_414992</name>
</gene>
<keyword evidence="3 6" id="KW-0547">Nucleotide-binding</keyword>
<sequence>MSTTELSSDYWSELSRSLIDTNVGDYQFVEDLGHGSYGGLFLGQSLTTKDYVAIKVLGKSGLTPEQLQLQQVEIDVQSELKHSSLLALHSVMQDEAYIYMVMDLCDQGDLFDYVIRDQQQRNCRPQEVVMDLFTQILQGMEHMHAQGVYHRDIKLENILLKSDGDDENGMDDTFDCKVADFGLSTRDRMSMEFGCGSATYLAPEHFSNDDDDLNDDEELKPYDAAASDVWSLGVLLLALMFGRNPWQEANLADPAFAEYKRNPAMIKQHLFPTLSDEVVCFLQQSVLNPDPAQRVSVADMLSQFLALPSLYVTDAADLDSDTPLTPVDIPVAPAGQEKEDGKPRYDSAFFSMDGGAVQGMSWSDMVEEDQYMNYNHFDDDDDMLATTPSDSYDEDEKYDDDTDMFVHSDEKESWWL</sequence>
<dbReference type="PROSITE" id="PS00107">
    <property type="entry name" value="PROTEIN_KINASE_ATP"/>
    <property type="match status" value="1"/>
</dbReference>
<dbReference type="GO" id="GO:0004674">
    <property type="term" value="F:protein serine/threonine kinase activity"/>
    <property type="evidence" value="ECO:0007669"/>
    <property type="project" value="UniProtKB-KW"/>
</dbReference>
<dbReference type="PROSITE" id="PS00108">
    <property type="entry name" value="PROTEIN_KINASE_ST"/>
    <property type="match status" value="1"/>
</dbReference>
<evidence type="ECO:0000259" key="9">
    <source>
        <dbReference type="PROSITE" id="PS50011"/>
    </source>
</evidence>
<evidence type="ECO:0000313" key="11">
    <source>
        <dbReference type="Proteomes" id="UP000193560"/>
    </source>
</evidence>
<dbReference type="PANTHER" id="PTHR24345:SF91">
    <property type="entry name" value="SERINE_THREONINE-PROTEIN KINASE PLK4"/>
    <property type="match status" value="1"/>
</dbReference>
<comment type="similarity">
    <text evidence="7">Belongs to the protein kinase superfamily.</text>
</comment>
<feature type="domain" description="Protein kinase" evidence="9">
    <location>
        <begin position="26"/>
        <end position="305"/>
    </location>
</feature>
<dbReference type="PANTHER" id="PTHR24345">
    <property type="entry name" value="SERINE/THREONINE-PROTEIN KINASE PLK"/>
    <property type="match status" value="1"/>
</dbReference>
<feature type="region of interest" description="Disordered" evidence="8">
    <location>
        <begin position="376"/>
        <end position="403"/>
    </location>
</feature>
<feature type="compositionally biased region" description="Acidic residues" evidence="8">
    <location>
        <begin position="391"/>
        <end position="403"/>
    </location>
</feature>
<dbReference type="InterPro" id="IPR000719">
    <property type="entry name" value="Prot_kinase_dom"/>
</dbReference>
<keyword evidence="4 10" id="KW-0418">Kinase</keyword>
<dbReference type="AlphaFoldDB" id="A0A1X2IIJ3"/>
<dbReference type="PROSITE" id="PS50011">
    <property type="entry name" value="PROTEIN_KINASE_DOM"/>
    <property type="match status" value="1"/>
</dbReference>
<keyword evidence="5 6" id="KW-0067">ATP-binding</keyword>
<dbReference type="SMART" id="SM00220">
    <property type="entry name" value="S_TKc"/>
    <property type="match status" value="1"/>
</dbReference>
<evidence type="ECO:0000256" key="8">
    <source>
        <dbReference type="SAM" id="MobiDB-lite"/>
    </source>
</evidence>
<name>A0A1X2IIJ3_9FUNG</name>
<feature type="binding site" evidence="6">
    <location>
        <position position="55"/>
    </location>
    <ligand>
        <name>ATP</name>
        <dbReference type="ChEBI" id="CHEBI:30616"/>
    </ligand>
</feature>
<dbReference type="Proteomes" id="UP000193560">
    <property type="component" value="Unassembled WGS sequence"/>
</dbReference>
<dbReference type="FunFam" id="3.30.200.20:FF:000042">
    <property type="entry name" value="Aurora kinase A"/>
    <property type="match status" value="1"/>
</dbReference>
<keyword evidence="1 7" id="KW-0723">Serine/threonine-protein kinase</keyword>
<dbReference type="InterPro" id="IPR011009">
    <property type="entry name" value="Kinase-like_dom_sf"/>
</dbReference>
<dbReference type="STRING" id="90262.A0A1X2IIJ3"/>
<evidence type="ECO:0000256" key="1">
    <source>
        <dbReference type="ARBA" id="ARBA00022527"/>
    </source>
</evidence>
<comment type="caution">
    <text evidence="10">The sequence shown here is derived from an EMBL/GenBank/DDBJ whole genome shotgun (WGS) entry which is preliminary data.</text>
</comment>
<keyword evidence="2" id="KW-0808">Transferase</keyword>